<comment type="caution">
    <text evidence="1">The sequence shown here is derived from an EMBL/GenBank/DDBJ whole genome shotgun (WGS) entry which is preliminary data.</text>
</comment>
<organism evidence="1 2">
    <name type="scientific">Winogradskya humida</name>
    <dbReference type="NCBI Taxonomy" id="113566"/>
    <lineage>
        <taxon>Bacteria</taxon>
        <taxon>Bacillati</taxon>
        <taxon>Actinomycetota</taxon>
        <taxon>Actinomycetes</taxon>
        <taxon>Micromonosporales</taxon>
        <taxon>Micromonosporaceae</taxon>
        <taxon>Winogradskya</taxon>
    </lineage>
</organism>
<protein>
    <submittedName>
        <fullName evidence="1">Uncharacterized protein</fullName>
    </submittedName>
</protein>
<reference evidence="1 2" key="1">
    <citation type="submission" date="2021-01" db="EMBL/GenBank/DDBJ databases">
        <title>Whole genome shotgun sequence of Actinoplanes humidus NBRC 14915.</title>
        <authorList>
            <person name="Komaki H."/>
            <person name="Tamura T."/>
        </authorList>
    </citation>
    <scope>NUCLEOTIDE SEQUENCE [LARGE SCALE GENOMIC DNA]</scope>
    <source>
        <strain evidence="1 2">NBRC 14915</strain>
    </source>
</reference>
<gene>
    <name evidence="1" type="ORF">Ahu01nite_090710</name>
</gene>
<accession>A0ABQ4A529</accession>
<evidence type="ECO:0000313" key="2">
    <source>
        <dbReference type="Proteomes" id="UP000603200"/>
    </source>
</evidence>
<proteinExistence type="predicted"/>
<name>A0ABQ4A529_9ACTN</name>
<evidence type="ECO:0000313" key="1">
    <source>
        <dbReference type="EMBL" id="GIE25969.1"/>
    </source>
</evidence>
<sequence>MRGTGTIDDMVIGYTAPEIRRLLAALSVRCRQLDHHVWWLSRWRRRRRCQARLSYYKRRGYALT</sequence>
<dbReference type="EMBL" id="BOMN01000131">
    <property type="protein sequence ID" value="GIE25969.1"/>
    <property type="molecule type" value="Genomic_DNA"/>
</dbReference>
<dbReference type="Proteomes" id="UP000603200">
    <property type="component" value="Unassembled WGS sequence"/>
</dbReference>
<keyword evidence="2" id="KW-1185">Reference proteome</keyword>